<feature type="domain" description="Bacterial type II secretion system protein E" evidence="5">
    <location>
        <begin position="247"/>
        <end position="261"/>
    </location>
</feature>
<dbReference type="RefSeq" id="WP_145200307.1">
    <property type="nucleotide sequence ID" value="NZ_CP036267.1"/>
</dbReference>
<keyword evidence="2" id="KW-0547">Nucleotide-binding</keyword>
<dbReference type="GO" id="GO:0005524">
    <property type="term" value="F:ATP binding"/>
    <property type="evidence" value="ECO:0007669"/>
    <property type="project" value="UniProtKB-KW"/>
</dbReference>
<dbReference type="InterPro" id="IPR027417">
    <property type="entry name" value="P-loop_NTPase"/>
</dbReference>
<evidence type="ECO:0000259" key="5">
    <source>
        <dbReference type="PROSITE" id="PS00662"/>
    </source>
</evidence>
<feature type="region of interest" description="Disordered" evidence="4">
    <location>
        <begin position="1"/>
        <end position="29"/>
    </location>
</feature>
<feature type="compositionally biased region" description="Polar residues" evidence="4">
    <location>
        <begin position="7"/>
        <end position="21"/>
    </location>
</feature>
<evidence type="ECO:0000256" key="4">
    <source>
        <dbReference type="SAM" id="MobiDB-lite"/>
    </source>
</evidence>
<dbReference type="CDD" id="cd01129">
    <property type="entry name" value="PulE-GspE-like"/>
    <property type="match status" value="1"/>
</dbReference>
<dbReference type="OrthoDB" id="244550at2"/>
<evidence type="ECO:0000256" key="3">
    <source>
        <dbReference type="ARBA" id="ARBA00022840"/>
    </source>
</evidence>
<dbReference type="KEGG" id="tpol:Mal48_29190"/>
<dbReference type="GO" id="GO:0005886">
    <property type="term" value="C:plasma membrane"/>
    <property type="evidence" value="ECO:0007669"/>
    <property type="project" value="TreeGrafter"/>
</dbReference>
<evidence type="ECO:0000313" key="7">
    <source>
        <dbReference type="Proteomes" id="UP000315724"/>
    </source>
</evidence>
<dbReference type="Gene3D" id="3.30.450.90">
    <property type="match status" value="1"/>
</dbReference>
<dbReference type="EMBL" id="CP036267">
    <property type="protein sequence ID" value="QDT33665.1"/>
    <property type="molecule type" value="Genomic_DNA"/>
</dbReference>
<dbReference type="PANTHER" id="PTHR30258">
    <property type="entry name" value="TYPE II SECRETION SYSTEM PROTEIN GSPE-RELATED"/>
    <property type="match status" value="1"/>
</dbReference>
<dbReference type="AlphaFoldDB" id="A0A517QPV9"/>
<dbReference type="PANTHER" id="PTHR30258:SF2">
    <property type="entry name" value="COMG OPERON PROTEIN 1"/>
    <property type="match status" value="1"/>
</dbReference>
<dbReference type="Gene3D" id="3.40.50.300">
    <property type="entry name" value="P-loop containing nucleotide triphosphate hydrolases"/>
    <property type="match status" value="1"/>
</dbReference>
<comment type="similarity">
    <text evidence="1">Belongs to the GSP E family.</text>
</comment>
<dbReference type="InterPro" id="IPR001482">
    <property type="entry name" value="T2SS/T4SS_dom"/>
</dbReference>
<keyword evidence="3" id="KW-0067">ATP-binding</keyword>
<dbReference type="SUPFAM" id="SSF52540">
    <property type="entry name" value="P-loop containing nucleoside triphosphate hydrolases"/>
    <property type="match status" value="1"/>
</dbReference>
<organism evidence="6 7">
    <name type="scientific">Thalassoglobus polymorphus</name>
    <dbReference type="NCBI Taxonomy" id="2527994"/>
    <lineage>
        <taxon>Bacteria</taxon>
        <taxon>Pseudomonadati</taxon>
        <taxon>Planctomycetota</taxon>
        <taxon>Planctomycetia</taxon>
        <taxon>Planctomycetales</taxon>
        <taxon>Planctomycetaceae</taxon>
        <taxon>Thalassoglobus</taxon>
    </lineage>
</organism>
<dbReference type="PROSITE" id="PS00662">
    <property type="entry name" value="T2SP_E"/>
    <property type="match status" value="1"/>
</dbReference>
<evidence type="ECO:0000256" key="1">
    <source>
        <dbReference type="ARBA" id="ARBA00006611"/>
    </source>
</evidence>
<keyword evidence="7" id="KW-1185">Reference proteome</keyword>
<evidence type="ECO:0000313" key="6">
    <source>
        <dbReference type="EMBL" id="QDT33665.1"/>
    </source>
</evidence>
<sequence length="428" mass="47228">MADEANSDVSASKIEVNNQKSDPAIPPEARQRALQEELSSLIDLVGVEPLVDMLLERAFQLGATDIHLDPQPSGLNLRLRLDGILHDILHLEADYAPHMISRIKLISGMNITEKRQAQDGRISNAMLNQARDIRVGTGPTIYGERIVMRLMPDHTQFTSLDELGMHAKQIEAVNKAIQTPHGMILSVGPVGSGKSTTTYSCLEAINSPEQSLVTIEDPVERRIAGVNQIQIDNKIKFGFVEALRGVLRQDPDVIMVGEIRDAETAHIAVRAGLMGTQVLSTLHAGDTGSTLDMFREFQIPRMFLSDAINCIIAQRLLRKICPKSRETYTPDSSTCQILGIDPQRASHTQLVRGVPSDENFHTGYFGRTGVFEVMAVDHELRQLILSGKSGRQVYELAREKGMATLEQSAREKVLSGITTVEELIRVTV</sequence>
<dbReference type="GO" id="GO:0016887">
    <property type="term" value="F:ATP hydrolysis activity"/>
    <property type="evidence" value="ECO:0007669"/>
    <property type="project" value="TreeGrafter"/>
</dbReference>
<accession>A0A517QPV9</accession>
<name>A0A517QPV9_9PLAN</name>
<dbReference type="Proteomes" id="UP000315724">
    <property type="component" value="Chromosome"/>
</dbReference>
<proteinExistence type="inferred from homology"/>
<dbReference type="Pfam" id="PF00437">
    <property type="entry name" value="T2SSE"/>
    <property type="match status" value="1"/>
</dbReference>
<gene>
    <name evidence="6" type="primary">epsE_1</name>
    <name evidence="6" type="ORF">Mal48_29190</name>
</gene>
<evidence type="ECO:0000256" key="2">
    <source>
        <dbReference type="ARBA" id="ARBA00022741"/>
    </source>
</evidence>
<protein>
    <submittedName>
        <fullName evidence="6">Type II secretion system protein E</fullName>
    </submittedName>
</protein>
<reference evidence="6 7" key="1">
    <citation type="submission" date="2019-02" db="EMBL/GenBank/DDBJ databases">
        <title>Deep-cultivation of Planctomycetes and their phenomic and genomic characterization uncovers novel biology.</title>
        <authorList>
            <person name="Wiegand S."/>
            <person name="Jogler M."/>
            <person name="Boedeker C."/>
            <person name="Pinto D."/>
            <person name="Vollmers J."/>
            <person name="Rivas-Marin E."/>
            <person name="Kohn T."/>
            <person name="Peeters S.H."/>
            <person name="Heuer A."/>
            <person name="Rast P."/>
            <person name="Oberbeckmann S."/>
            <person name="Bunk B."/>
            <person name="Jeske O."/>
            <person name="Meyerdierks A."/>
            <person name="Storesund J.E."/>
            <person name="Kallscheuer N."/>
            <person name="Luecker S."/>
            <person name="Lage O.M."/>
            <person name="Pohl T."/>
            <person name="Merkel B.J."/>
            <person name="Hornburger P."/>
            <person name="Mueller R.-W."/>
            <person name="Bruemmer F."/>
            <person name="Labrenz M."/>
            <person name="Spormann A.M."/>
            <person name="Op den Camp H."/>
            <person name="Overmann J."/>
            <person name="Amann R."/>
            <person name="Jetten M.S.M."/>
            <person name="Mascher T."/>
            <person name="Medema M.H."/>
            <person name="Devos D.P."/>
            <person name="Kaster A.-K."/>
            <person name="Ovreas L."/>
            <person name="Rohde M."/>
            <person name="Galperin M.Y."/>
            <person name="Jogler C."/>
        </authorList>
    </citation>
    <scope>NUCLEOTIDE SEQUENCE [LARGE SCALE GENOMIC DNA]</scope>
    <source>
        <strain evidence="6 7">Mal48</strain>
    </source>
</reference>